<keyword evidence="3" id="KW-0238">DNA-binding</keyword>
<dbReference type="SUPFAM" id="SSF116734">
    <property type="entry name" value="DNA methylase specificity domain"/>
    <property type="match status" value="2"/>
</dbReference>
<gene>
    <name evidence="5" type="ORF">Lepil_1826</name>
</gene>
<dbReference type="PANTHER" id="PTHR30408">
    <property type="entry name" value="TYPE-1 RESTRICTION ENZYME ECOKI SPECIFICITY PROTEIN"/>
    <property type="match status" value="1"/>
</dbReference>
<dbReference type="REBASE" id="88695">
    <property type="entry name" value="S.Lil3055ORF1828P"/>
</dbReference>
<evidence type="ECO:0000313" key="5">
    <source>
        <dbReference type="EMBL" id="EHQ06509.1"/>
    </source>
</evidence>
<dbReference type="InterPro" id="IPR052021">
    <property type="entry name" value="Type-I_RS_S_subunit"/>
</dbReference>
<evidence type="ECO:0000256" key="2">
    <source>
        <dbReference type="ARBA" id="ARBA00022747"/>
    </source>
</evidence>
<dbReference type="STRING" id="183.GCA_002009735_02857"/>
<organism evidence="5 6">
    <name type="scientific">Leptonema illini DSM 21528</name>
    <dbReference type="NCBI Taxonomy" id="929563"/>
    <lineage>
        <taxon>Bacteria</taxon>
        <taxon>Pseudomonadati</taxon>
        <taxon>Spirochaetota</taxon>
        <taxon>Spirochaetia</taxon>
        <taxon>Leptospirales</taxon>
        <taxon>Leptospiraceae</taxon>
        <taxon>Leptonema</taxon>
    </lineage>
</organism>
<name>H2CDH6_9LEPT</name>
<keyword evidence="2" id="KW-0680">Restriction system</keyword>
<sequence>MTKPTKNTPCLRFPEFRGQWKEKKGKELFQNRREKGNETLPIYSVTMDRGLVPRNSLDRKMDDVAEAGDNLGVKAGDIVYNMMRMWQGAFGLAMQDCMVSPAYVALVPDEGVNTDFFVQMFARKRSLYLFTSYSYGLTSDRLRLYFKDFAAIKLHVPSLPEQQKIADFLSAVDRKIEQLARRKALLEEYKKGVMQKIFSQKLRFKDENGKSYPKWEEQRLGEVAELISGLHLSPEQYGSKRFGIPYFSGPSDFTNHDQAVAKWTGNCKNAGVKGDILITVKGSGVGTLLQLGIEKVAIGRQLMAIRPVNAITVMLYQFLLLHKNSFEALASGNMIPGLSRSDILGFKLNLPSLPEQQKIADFLSALDAKIEKVAAQIEKSREFKKGLLQQMFA</sequence>
<evidence type="ECO:0000259" key="4">
    <source>
        <dbReference type="Pfam" id="PF01420"/>
    </source>
</evidence>
<dbReference type="RefSeq" id="WP_002772091.1">
    <property type="nucleotide sequence ID" value="NZ_JH597773.1"/>
</dbReference>
<accession>H2CDH6</accession>
<dbReference type="Gene3D" id="3.90.220.20">
    <property type="entry name" value="DNA methylase specificity domains"/>
    <property type="match status" value="2"/>
</dbReference>
<feature type="domain" description="Type I restriction modification DNA specificity" evidence="4">
    <location>
        <begin position="23"/>
        <end position="187"/>
    </location>
</feature>
<evidence type="ECO:0000256" key="1">
    <source>
        <dbReference type="ARBA" id="ARBA00010923"/>
    </source>
</evidence>
<dbReference type="EMBL" id="JH597773">
    <property type="protein sequence ID" value="EHQ06509.1"/>
    <property type="molecule type" value="Genomic_DNA"/>
</dbReference>
<dbReference type="Proteomes" id="UP000005737">
    <property type="component" value="Unassembled WGS sequence"/>
</dbReference>
<protein>
    <submittedName>
        <fullName evidence="5">Restriction modification system DNA specificity domain-containing protein</fullName>
    </submittedName>
</protein>
<dbReference type="CDD" id="cd17496">
    <property type="entry name" value="RMtype1_S_BliBORF2384P-TRD1-CR1_like"/>
    <property type="match status" value="1"/>
</dbReference>
<proteinExistence type="inferred from homology"/>
<evidence type="ECO:0000313" key="6">
    <source>
        <dbReference type="Proteomes" id="UP000005737"/>
    </source>
</evidence>
<evidence type="ECO:0000256" key="3">
    <source>
        <dbReference type="ARBA" id="ARBA00023125"/>
    </source>
</evidence>
<dbReference type="InterPro" id="IPR000055">
    <property type="entry name" value="Restrct_endonuc_typeI_TRD"/>
</dbReference>
<dbReference type="Gene3D" id="1.10.287.1120">
    <property type="entry name" value="Bipartite methylase S protein"/>
    <property type="match status" value="1"/>
</dbReference>
<dbReference type="GO" id="GO:0009307">
    <property type="term" value="P:DNA restriction-modification system"/>
    <property type="evidence" value="ECO:0007669"/>
    <property type="project" value="UniProtKB-KW"/>
</dbReference>
<dbReference type="AlphaFoldDB" id="H2CDH6"/>
<feature type="domain" description="Type I restriction modification DNA specificity" evidence="4">
    <location>
        <begin position="214"/>
        <end position="372"/>
    </location>
</feature>
<comment type="similarity">
    <text evidence="1">Belongs to the type-I restriction system S methylase family.</text>
</comment>
<keyword evidence="6" id="KW-1185">Reference proteome</keyword>
<reference evidence="5 6" key="1">
    <citation type="submission" date="2011-10" db="EMBL/GenBank/DDBJ databases">
        <title>The Improved High-Quality Draft genome of Leptonema illini DSM 21528.</title>
        <authorList>
            <consortium name="US DOE Joint Genome Institute (JGI-PGF)"/>
            <person name="Lucas S."/>
            <person name="Copeland A."/>
            <person name="Lapidus A."/>
            <person name="Glavina del Rio T."/>
            <person name="Dalin E."/>
            <person name="Tice H."/>
            <person name="Bruce D."/>
            <person name="Goodwin L."/>
            <person name="Pitluck S."/>
            <person name="Peters L."/>
            <person name="Mikhailova N."/>
            <person name="Held B."/>
            <person name="Kyrpides N."/>
            <person name="Mavromatis K."/>
            <person name="Ivanova N."/>
            <person name="Markowitz V."/>
            <person name="Cheng J.-F."/>
            <person name="Hugenholtz P."/>
            <person name="Woyke T."/>
            <person name="Wu D."/>
            <person name="Gronow S."/>
            <person name="Wellnitz S."/>
            <person name="Brambilla E.-M."/>
            <person name="Klenk H.-P."/>
            <person name="Eisen J.A."/>
        </authorList>
    </citation>
    <scope>NUCLEOTIDE SEQUENCE [LARGE SCALE GENOMIC DNA]</scope>
    <source>
        <strain evidence="5 6">DSM 21528</strain>
    </source>
</reference>
<dbReference type="PANTHER" id="PTHR30408:SF12">
    <property type="entry name" value="TYPE I RESTRICTION ENZYME MJAVIII SPECIFICITY SUBUNIT"/>
    <property type="match status" value="1"/>
</dbReference>
<dbReference type="GO" id="GO:0003677">
    <property type="term" value="F:DNA binding"/>
    <property type="evidence" value="ECO:0007669"/>
    <property type="project" value="UniProtKB-KW"/>
</dbReference>
<dbReference type="HOGENOM" id="CLU_021095_0_0_12"/>
<dbReference type="Pfam" id="PF01420">
    <property type="entry name" value="Methylase_S"/>
    <property type="match status" value="2"/>
</dbReference>
<dbReference type="InterPro" id="IPR044946">
    <property type="entry name" value="Restrct_endonuc_typeI_TRD_sf"/>
</dbReference>